<dbReference type="InParanoid" id="A0A139WGU9"/>
<reference evidence="1 2" key="2">
    <citation type="journal article" date="2010" name="Nucleic Acids Res.">
        <title>BeetleBase in 2010: revisions to provide comprehensive genomic information for Tribolium castaneum.</title>
        <authorList>
            <person name="Kim H.S."/>
            <person name="Murphy T."/>
            <person name="Xia J."/>
            <person name="Caragea D."/>
            <person name="Park Y."/>
            <person name="Beeman R.W."/>
            <person name="Lorenzen M.D."/>
            <person name="Butcher S."/>
            <person name="Manak J.R."/>
            <person name="Brown S.J."/>
        </authorList>
    </citation>
    <scope>GENOME REANNOTATION</scope>
    <source>
        <strain evidence="1 2">Georgia GA2</strain>
    </source>
</reference>
<proteinExistence type="predicted"/>
<organism evidence="1 2">
    <name type="scientific">Tribolium castaneum</name>
    <name type="common">Red flour beetle</name>
    <dbReference type="NCBI Taxonomy" id="7070"/>
    <lineage>
        <taxon>Eukaryota</taxon>
        <taxon>Metazoa</taxon>
        <taxon>Ecdysozoa</taxon>
        <taxon>Arthropoda</taxon>
        <taxon>Hexapoda</taxon>
        <taxon>Insecta</taxon>
        <taxon>Pterygota</taxon>
        <taxon>Neoptera</taxon>
        <taxon>Endopterygota</taxon>
        <taxon>Coleoptera</taxon>
        <taxon>Polyphaga</taxon>
        <taxon>Cucujiformia</taxon>
        <taxon>Tenebrionidae</taxon>
        <taxon>Tenebrionidae incertae sedis</taxon>
        <taxon>Tribolium</taxon>
    </lineage>
</organism>
<evidence type="ECO:0000313" key="2">
    <source>
        <dbReference type="Proteomes" id="UP000007266"/>
    </source>
</evidence>
<dbReference type="AlphaFoldDB" id="A0A139WGU9"/>
<reference evidence="1 2" key="1">
    <citation type="journal article" date="2008" name="Nature">
        <title>The genome of the model beetle and pest Tribolium castaneum.</title>
        <authorList>
            <consortium name="Tribolium Genome Sequencing Consortium"/>
            <person name="Richards S."/>
            <person name="Gibbs R.A."/>
            <person name="Weinstock G.M."/>
            <person name="Brown S.J."/>
            <person name="Denell R."/>
            <person name="Beeman R.W."/>
            <person name="Gibbs R."/>
            <person name="Beeman R.W."/>
            <person name="Brown S.J."/>
            <person name="Bucher G."/>
            <person name="Friedrich M."/>
            <person name="Grimmelikhuijzen C.J."/>
            <person name="Klingler M."/>
            <person name="Lorenzen M."/>
            <person name="Richards S."/>
            <person name="Roth S."/>
            <person name="Schroder R."/>
            <person name="Tautz D."/>
            <person name="Zdobnov E.M."/>
            <person name="Muzny D."/>
            <person name="Gibbs R.A."/>
            <person name="Weinstock G.M."/>
            <person name="Attaway T."/>
            <person name="Bell S."/>
            <person name="Buhay C.J."/>
            <person name="Chandrabose M.N."/>
            <person name="Chavez D."/>
            <person name="Clerk-Blankenburg K.P."/>
            <person name="Cree A."/>
            <person name="Dao M."/>
            <person name="Davis C."/>
            <person name="Chacko J."/>
            <person name="Dinh H."/>
            <person name="Dugan-Rocha S."/>
            <person name="Fowler G."/>
            <person name="Garner T.T."/>
            <person name="Garnes J."/>
            <person name="Gnirke A."/>
            <person name="Hawes A."/>
            <person name="Hernandez J."/>
            <person name="Hines S."/>
            <person name="Holder M."/>
            <person name="Hume J."/>
            <person name="Jhangiani S.N."/>
            <person name="Joshi V."/>
            <person name="Khan Z.M."/>
            <person name="Jackson L."/>
            <person name="Kovar C."/>
            <person name="Kowis A."/>
            <person name="Lee S."/>
            <person name="Lewis L.R."/>
            <person name="Margolis J."/>
            <person name="Morgan M."/>
            <person name="Nazareth L.V."/>
            <person name="Nguyen N."/>
            <person name="Okwuonu G."/>
            <person name="Parker D."/>
            <person name="Richards S."/>
            <person name="Ruiz S.J."/>
            <person name="Santibanez J."/>
            <person name="Savard J."/>
            <person name="Scherer S.E."/>
            <person name="Schneider B."/>
            <person name="Sodergren E."/>
            <person name="Tautz D."/>
            <person name="Vattahil S."/>
            <person name="Villasana D."/>
            <person name="White C.S."/>
            <person name="Wright R."/>
            <person name="Park Y."/>
            <person name="Beeman R.W."/>
            <person name="Lord J."/>
            <person name="Oppert B."/>
            <person name="Lorenzen M."/>
            <person name="Brown S."/>
            <person name="Wang L."/>
            <person name="Savard J."/>
            <person name="Tautz D."/>
            <person name="Richards S."/>
            <person name="Weinstock G."/>
            <person name="Gibbs R.A."/>
            <person name="Liu Y."/>
            <person name="Worley K."/>
            <person name="Weinstock G."/>
            <person name="Elsik C.G."/>
            <person name="Reese J.T."/>
            <person name="Elhaik E."/>
            <person name="Landan G."/>
            <person name="Graur D."/>
            <person name="Arensburger P."/>
            <person name="Atkinson P."/>
            <person name="Beeman R.W."/>
            <person name="Beidler J."/>
            <person name="Brown S.J."/>
            <person name="Demuth J.P."/>
            <person name="Drury D.W."/>
            <person name="Du Y.Z."/>
            <person name="Fujiwara H."/>
            <person name="Lorenzen M."/>
            <person name="Maselli V."/>
            <person name="Osanai M."/>
            <person name="Park Y."/>
            <person name="Robertson H.M."/>
            <person name="Tu Z."/>
            <person name="Wang J.J."/>
            <person name="Wang S."/>
            <person name="Richards S."/>
            <person name="Song H."/>
            <person name="Zhang L."/>
            <person name="Sodergren E."/>
            <person name="Werner D."/>
            <person name="Stanke M."/>
            <person name="Morgenstern B."/>
            <person name="Solovyev V."/>
            <person name="Kosarev P."/>
            <person name="Brown G."/>
            <person name="Chen H.C."/>
            <person name="Ermolaeva O."/>
            <person name="Hlavina W."/>
            <person name="Kapustin Y."/>
            <person name="Kiryutin B."/>
            <person name="Kitts P."/>
            <person name="Maglott D."/>
            <person name="Pruitt K."/>
            <person name="Sapojnikov V."/>
            <person name="Souvorov A."/>
            <person name="Mackey A.J."/>
            <person name="Waterhouse R.M."/>
            <person name="Wyder S."/>
            <person name="Zdobnov E.M."/>
            <person name="Zdobnov E.M."/>
            <person name="Wyder S."/>
            <person name="Kriventseva E.V."/>
            <person name="Kadowaki T."/>
            <person name="Bork P."/>
            <person name="Aranda M."/>
            <person name="Bao R."/>
            <person name="Beermann A."/>
            <person name="Berns N."/>
            <person name="Bolognesi R."/>
            <person name="Bonneton F."/>
            <person name="Bopp D."/>
            <person name="Brown S.J."/>
            <person name="Bucher G."/>
            <person name="Butts T."/>
            <person name="Chaumot A."/>
            <person name="Denell R.E."/>
            <person name="Ferrier D.E."/>
            <person name="Friedrich M."/>
            <person name="Gordon C.M."/>
            <person name="Jindra M."/>
            <person name="Klingler M."/>
            <person name="Lan Q."/>
            <person name="Lattorff H.M."/>
            <person name="Laudet V."/>
            <person name="von Levetsow C."/>
            <person name="Liu Z."/>
            <person name="Lutz R."/>
            <person name="Lynch J.A."/>
            <person name="da Fonseca R.N."/>
            <person name="Posnien N."/>
            <person name="Reuter R."/>
            <person name="Roth S."/>
            <person name="Savard J."/>
            <person name="Schinko J.B."/>
            <person name="Schmitt C."/>
            <person name="Schoppmeier M."/>
            <person name="Schroder R."/>
            <person name="Shippy T.D."/>
            <person name="Simonnet F."/>
            <person name="Marques-Souza H."/>
            <person name="Tautz D."/>
            <person name="Tomoyasu Y."/>
            <person name="Trauner J."/>
            <person name="Van der Zee M."/>
            <person name="Vervoort M."/>
            <person name="Wittkopp N."/>
            <person name="Wimmer E.A."/>
            <person name="Yang X."/>
            <person name="Jones A.K."/>
            <person name="Sattelle D.B."/>
            <person name="Ebert P.R."/>
            <person name="Nelson D."/>
            <person name="Scott J.G."/>
            <person name="Beeman R.W."/>
            <person name="Muthukrishnan S."/>
            <person name="Kramer K.J."/>
            <person name="Arakane Y."/>
            <person name="Beeman R.W."/>
            <person name="Zhu Q."/>
            <person name="Hogenkamp D."/>
            <person name="Dixit R."/>
            <person name="Oppert B."/>
            <person name="Jiang H."/>
            <person name="Zou Z."/>
            <person name="Marshall J."/>
            <person name="Elpidina E."/>
            <person name="Vinokurov K."/>
            <person name="Oppert C."/>
            <person name="Zou Z."/>
            <person name="Evans J."/>
            <person name="Lu Z."/>
            <person name="Zhao P."/>
            <person name="Sumathipala N."/>
            <person name="Altincicek B."/>
            <person name="Vilcinskas A."/>
            <person name="Williams M."/>
            <person name="Hultmark D."/>
            <person name="Hetru C."/>
            <person name="Jiang H."/>
            <person name="Grimmelikhuijzen C.J."/>
            <person name="Hauser F."/>
            <person name="Cazzamali G."/>
            <person name="Williamson M."/>
            <person name="Park Y."/>
            <person name="Li B."/>
            <person name="Tanaka Y."/>
            <person name="Predel R."/>
            <person name="Neupert S."/>
            <person name="Schachtner J."/>
            <person name="Verleyen P."/>
            <person name="Raible F."/>
            <person name="Bork P."/>
            <person name="Friedrich M."/>
            <person name="Walden K.K."/>
            <person name="Robertson H.M."/>
            <person name="Angeli S."/>
            <person name="Foret S."/>
            <person name="Bucher G."/>
            <person name="Schuetz S."/>
            <person name="Maleszka R."/>
            <person name="Wimmer E.A."/>
            <person name="Beeman R.W."/>
            <person name="Lorenzen M."/>
            <person name="Tomoyasu Y."/>
            <person name="Miller S.C."/>
            <person name="Grossmann D."/>
            <person name="Bucher G."/>
        </authorList>
    </citation>
    <scope>NUCLEOTIDE SEQUENCE [LARGE SCALE GENOMIC DNA]</scope>
    <source>
        <strain evidence="1 2">Georgia GA2</strain>
    </source>
</reference>
<dbReference type="Proteomes" id="UP000007266">
    <property type="component" value="Linkage group 6"/>
</dbReference>
<accession>A0A139WGU9</accession>
<sequence>MRPRSGMVHRIPDMSNVFGTIRKCVRISRFVHKIVP</sequence>
<protein>
    <submittedName>
        <fullName evidence="1">Uncharacterized protein</fullName>
    </submittedName>
</protein>
<name>A0A139WGU9_TRICA</name>
<dbReference type="EMBL" id="KQ971344">
    <property type="protein sequence ID" value="KYB27091.1"/>
    <property type="molecule type" value="Genomic_DNA"/>
</dbReference>
<evidence type="ECO:0000313" key="1">
    <source>
        <dbReference type="EMBL" id="KYB27091.1"/>
    </source>
</evidence>
<gene>
    <name evidence="1" type="primary">AUGUSTUS-3.0.2_34714</name>
    <name evidence="1" type="ORF">TcasGA2_TC034714</name>
</gene>
<keyword evidence="2" id="KW-1185">Reference proteome</keyword>